<gene>
    <name evidence="3" type="ORF">NCTC7812_00233</name>
</gene>
<dbReference type="CDD" id="cd13120">
    <property type="entry name" value="BF2867_like_N"/>
    <property type="match status" value="1"/>
</dbReference>
<evidence type="ECO:0000256" key="1">
    <source>
        <dbReference type="SAM" id="MobiDB-lite"/>
    </source>
</evidence>
<feature type="signal peptide" evidence="2">
    <location>
        <begin position="1"/>
        <end position="19"/>
    </location>
</feature>
<accession>A0A449HZY9</accession>
<evidence type="ECO:0000256" key="2">
    <source>
        <dbReference type="SAM" id="SignalP"/>
    </source>
</evidence>
<feature type="region of interest" description="Disordered" evidence="1">
    <location>
        <begin position="314"/>
        <end position="346"/>
    </location>
</feature>
<dbReference type="Pfam" id="PF13149">
    <property type="entry name" value="Mfa_like_1"/>
    <property type="match status" value="1"/>
</dbReference>
<name>A0A449HZY9_9BACE</name>
<dbReference type="OrthoDB" id="1100738at2"/>
<feature type="chain" id="PRO_5019460906" description="Fimbrillin family protein" evidence="2">
    <location>
        <begin position="20"/>
        <end position="367"/>
    </location>
</feature>
<sequence>MKKNVLFFAAGLLAFASCSQDETTGLDNGGAIKFRPSIGAVTRGPVITQANLSPFRVTAHDGTTNLFTNLEVSSSDGGTTWTTAQTYYWPTSGSLKFFAYAPATVAGAAVNATSQKIAGFTPAPVVADQKDLVISYNTGTKAANETSGVAMNFKHALSQIEVKAKCSNSNMRIIVKGVKICRIPSTADFTFPTSPTVTGYELLQSQWSGPSNLKDYSTSLSSPVTLTSSEANITGDHNFLMIPQQLTGWTGGTSADGAYLSVLCQISSKDGSDYVQLYPDAPGLYAYSSVKIATDWKPGKKYIYTLNYCGPGGGAGQVDPSPTDPQNPSDPTIDPTPGTGGDPILGGPIKFTVTVDNWADENVGINM</sequence>
<keyword evidence="2" id="KW-0732">Signal</keyword>
<dbReference type="AlphaFoldDB" id="A0A449HZY9"/>
<dbReference type="Gene3D" id="2.60.40.2620">
    <property type="entry name" value="Fimbrillin-like"/>
    <property type="match status" value="1"/>
</dbReference>
<evidence type="ECO:0008006" key="5">
    <source>
        <dbReference type="Google" id="ProtNLM"/>
    </source>
</evidence>
<protein>
    <recommendedName>
        <fullName evidence="5">Fimbrillin family protein</fullName>
    </recommendedName>
</protein>
<dbReference type="EMBL" id="CAACYH010000002">
    <property type="protein sequence ID" value="VFB12724.1"/>
    <property type="molecule type" value="Genomic_DNA"/>
</dbReference>
<dbReference type="RefSeq" id="WP_131751353.1">
    <property type="nucleotide sequence ID" value="NZ_CAACYH010000002.1"/>
</dbReference>
<reference evidence="3 4" key="1">
    <citation type="submission" date="2019-02" db="EMBL/GenBank/DDBJ databases">
        <authorList>
            <consortium name="Pathogen Informatics"/>
        </authorList>
    </citation>
    <scope>NUCLEOTIDE SEQUENCE [LARGE SCALE GENOMIC DNA]</scope>
    <source>
        <strain evidence="3 4">3012STDY7078512</strain>
    </source>
</reference>
<proteinExistence type="predicted"/>
<dbReference type="Proteomes" id="UP000396835">
    <property type="component" value="Unassembled WGS sequence"/>
</dbReference>
<evidence type="ECO:0000313" key="4">
    <source>
        <dbReference type="Proteomes" id="UP000396835"/>
    </source>
</evidence>
<organism evidence="3 4">
    <name type="scientific">Prevotella heparinolytica</name>
    <dbReference type="NCBI Taxonomy" id="28113"/>
    <lineage>
        <taxon>Bacteria</taxon>
        <taxon>Pseudomonadati</taxon>
        <taxon>Bacteroidota</taxon>
        <taxon>Bacteroidia</taxon>
        <taxon>Bacteroidales</taxon>
        <taxon>Bacteroidaceae</taxon>
        <taxon>Bacteroides</taxon>
    </lineage>
</organism>
<evidence type="ECO:0000313" key="3">
    <source>
        <dbReference type="EMBL" id="VFB12724.1"/>
    </source>
</evidence>
<dbReference type="PROSITE" id="PS51257">
    <property type="entry name" value="PROKAR_LIPOPROTEIN"/>
    <property type="match status" value="1"/>
</dbReference>
<dbReference type="InterPro" id="IPR042278">
    <property type="entry name" value="Mfa-like_1_N"/>
</dbReference>
<dbReference type="InterPro" id="IPR025049">
    <property type="entry name" value="Mfa-like_1"/>
</dbReference>